<protein>
    <submittedName>
        <fullName evidence="2">Uncharacterized protein</fullName>
    </submittedName>
</protein>
<dbReference type="Proteomes" id="UP001341840">
    <property type="component" value="Unassembled WGS sequence"/>
</dbReference>
<proteinExistence type="predicted"/>
<accession>A0ABU6RN50</accession>
<evidence type="ECO:0000313" key="3">
    <source>
        <dbReference type="Proteomes" id="UP001341840"/>
    </source>
</evidence>
<evidence type="ECO:0000313" key="2">
    <source>
        <dbReference type="EMBL" id="MED6125527.1"/>
    </source>
</evidence>
<reference evidence="2 3" key="1">
    <citation type="journal article" date="2023" name="Plants (Basel)">
        <title>Bridging the Gap: Combining Genomics and Transcriptomics Approaches to Understand Stylosanthes scabra, an Orphan Legume from the Brazilian Caatinga.</title>
        <authorList>
            <person name="Ferreira-Neto J.R.C."/>
            <person name="da Silva M.D."/>
            <person name="Binneck E."/>
            <person name="de Melo N.F."/>
            <person name="da Silva R.H."/>
            <person name="de Melo A.L.T.M."/>
            <person name="Pandolfi V."/>
            <person name="Bustamante F.O."/>
            <person name="Brasileiro-Vidal A.C."/>
            <person name="Benko-Iseppon A.M."/>
        </authorList>
    </citation>
    <scope>NUCLEOTIDE SEQUENCE [LARGE SCALE GENOMIC DNA]</scope>
    <source>
        <tissue evidence="2">Leaves</tissue>
    </source>
</reference>
<dbReference type="EMBL" id="JASCZI010030967">
    <property type="protein sequence ID" value="MED6125527.1"/>
    <property type="molecule type" value="Genomic_DNA"/>
</dbReference>
<keyword evidence="1" id="KW-0812">Transmembrane</keyword>
<feature type="transmembrane region" description="Helical" evidence="1">
    <location>
        <begin position="102"/>
        <end position="125"/>
    </location>
</feature>
<comment type="caution">
    <text evidence="2">The sequence shown here is derived from an EMBL/GenBank/DDBJ whole genome shotgun (WGS) entry which is preliminary data.</text>
</comment>
<evidence type="ECO:0000256" key="1">
    <source>
        <dbReference type="SAM" id="Phobius"/>
    </source>
</evidence>
<keyword evidence="3" id="KW-1185">Reference proteome</keyword>
<organism evidence="2 3">
    <name type="scientific">Stylosanthes scabra</name>
    <dbReference type="NCBI Taxonomy" id="79078"/>
    <lineage>
        <taxon>Eukaryota</taxon>
        <taxon>Viridiplantae</taxon>
        <taxon>Streptophyta</taxon>
        <taxon>Embryophyta</taxon>
        <taxon>Tracheophyta</taxon>
        <taxon>Spermatophyta</taxon>
        <taxon>Magnoliopsida</taxon>
        <taxon>eudicotyledons</taxon>
        <taxon>Gunneridae</taxon>
        <taxon>Pentapetalae</taxon>
        <taxon>rosids</taxon>
        <taxon>fabids</taxon>
        <taxon>Fabales</taxon>
        <taxon>Fabaceae</taxon>
        <taxon>Papilionoideae</taxon>
        <taxon>50 kb inversion clade</taxon>
        <taxon>dalbergioids sensu lato</taxon>
        <taxon>Dalbergieae</taxon>
        <taxon>Pterocarpus clade</taxon>
        <taxon>Stylosanthes</taxon>
    </lineage>
</organism>
<sequence length="131" mass="13796">MRLTVPGAGSKFGILFFSIPELPAPSLACDVSAPGQSGIRPIQFHRKVVGSGHPVQSDQRHFVYCLGLGLGGRLLILDSSRIRINIASSSAIVSCGVEIQSLLLLVLALIVAGVVGVNHAFHVLIGHCQLH</sequence>
<keyword evidence="1" id="KW-1133">Transmembrane helix</keyword>
<gene>
    <name evidence="2" type="ORF">PIB30_069329</name>
</gene>
<name>A0ABU6RN50_9FABA</name>
<keyword evidence="1" id="KW-0472">Membrane</keyword>